<comment type="catalytic activity">
    <reaction evidence="1">
        <text>ATP + H2O = ADP + phosphate + H(+)</text>
        <dbReference type="Rhea" id="RHEA:13065"/>
        <dbReference type="ChEBI" id="CHEBI:15377"/>
        <dbReference type="ChEBI" id="CHEBI:15378"/>
        <dbReference type="ChEBI" id="CHEBI:30616"/>
        <dbReference type="ChEBI" id="CHEBI:43474"/>
        <dbReference type="ChEBI" id="CHEBI:456216"/>
        <dbReference type="EC" id="5.6.2.3"/>
    </reaction>
</comment>
<dbReference type="InterPro" id="IPR027417">
    <property type="entry name" value="P-loop_NTPase"/>
</dbReference>
<dbReference type="PANTHER" id="PTHR47642:SF5">
    <property type="entry name" value="ATP-DEPENDENT DNA HELICASE"/>
    <property type="match status" value="1"/>
</dbReference>
<keyword evidence="1" id="KW-0347">Helicase</keyword>
<keyword evidence="1" id="KW-0234">DNA repair</keyword>
<gene>
    <name evidence="3" type="ORF">PIB30_043443</name>
</gene>
<dbReference type="SUPFAM" id="SSF52540">
    <property type="entry name" value="P-loop containing nucleoside triphosphate hydrolases"/>
    <property type="match status" value="1"/>
</dbReference>
<evidence type="ECO:0000256" key="1">
    <source>
        <dbReference type="RuleBase" id="RU363044"/>
    </source>
</evidence>
<accession>A0ABU6WFV7</accession>
<keyword evidence="1" id="KW-0233">DNA recombination</keyword>
<dbReference type="InterPro" id="IPR010285">
    <property type="entry name" value="DNA_helicase_pif1-like_DEAD"/>
</dbReference>
<evidence type="ECO:0000313" key="4">
    <source>
        <dbReference type="Proteomes" id="UP001341840"/>
    </source>
</evidence>
<feature type="domain" description="DNA helicase Pif1-like DEAD-box helicase" evidence="2">
    <location>
        <begin position="43"/>
        <end position="115"/>
    </location>
</feature>
<name>A0ABU6WFV7_9FABA</name>
<reference evidence="3 4" key="1">
    <citation type="journal article" date="2023" name="Plants (Basel)">
        <title>Bridging the Gap: Combining Genomics and Transcriptomics Approaches to Understand Stylosanthes scabra, an Orphan Legume from the Brazilian Caatinga.</title>
        <authorList>
            <person name="Ferreira-Neto J.R.C."/>
            <person name="da Silva M.D."/>
            <person name="Binneck E."/>
            <person name="de Melo N.F."/>
            <person name="da Silva R.H."/>
            <person name="de Melo A.L.T.M."/>
            <person name="Pandolfi V."/>
            <person name="Bustamante F.O."/>
            <person name="Brasileiro-Vidal A.C."/>
            <person name="Benko-Iseppon A.M."/>
        </authorList>
    </citation>
    <scope>NUCLEOTIDE SEQUENCE [LARGE SCALE GENOMIC DNA]</scope>
    <source>
        <tissue evidence="3">Leaves</tissue>
    </source>
</reference>
<keyword evidence="4" id="KW-1185">Reference proteome</keyword>
<comment type="cofactor">
    <cofactor evidence="1">
        <name>Mg(2+)</name>
        <dbReference type="ChEBI" id="CHEBI:18420"/>
    </cofactor>
</comment>
<sequence length="143" mass="15871">AFCTKGFSKQKPLALGSCISDKQEIEVTTVRKKQVRRSKIQWTEEQKSVLSAIEQGKSVFITGSAGTGKTRLLIERIKLLKKMHTPSKVFVTASTGIAAFALKGQTLHSFSGIRRSYDHDPEKLLELILANGRSSLRYCCGIR</sequence>
<evidence type="ECO:0000313" key="3">
    <source>
        <dbReference type="EMBL" id="MED6184030.1"/>
    </source>
</evidence>
<organism evidence="3 4">
    <name type="scientific">Stylosanthes scabra</name>
    <dbReference type="NCBI Taxonomy" id="79078"/>
    <lineage>
        <taxon>Eukaryota</taxon>
        <taxon>Viridiplantae</taxon>
        <taxon>Streptophyta</taxon>
        <taxon>Embryophyta</taxon>
        <taxon>Tracheophyta</taxon>
        <taxon>Spermatophyta</taxon>
        <taxon>Magnoliopsida</taxon>
        <taxon>eudicotyledons</taxon>
        <taxon>Gunneridae</taxon>
        <taxon>Pentapetalae</taxon>
        <taxon>rosids</taxon>
        <taxon>fabids</taxon>
        <taxon>Fabales</taxon>
        <taxon>Fabaceae</taxon>
        <taxon>Papilionoideae</taxon>
        <taxon>50 kb inversion clade</taxon>
        <taxon>dalbergioids sensu lato</taxon>
        <taxon>Dalbergieae</taxon>
        <taxon>Pterocarpus clade</taxon>
        <taxon>Stylosanthes</taxon>
    </lineage>
</organism>
<keyword evidence="1" id="KW-0227">DNA damage</keyword>
<protein>
    <recommendedName>
        <fullName evidence="1">ATP-dependent DNA helicase</fullName>
        <ecNumber evidence="1">5.6.2.3</ecNumber>
    </recommendedName>
</protein>
<keyword evidence="1" id="KW-0067">ATP-binding</keyword>
<dbReference type="Gene3D" id="3.40.50.300">
    <property type="entry name" value="P-loop containing nucleotide triphosphate hydrolases"/>
    <property type="match status" value="1"/>
</dbReference>
<keyword evidence="1" id="KW-0378">Hydrolase</keyword>
<comment type="caution">
    <text evidence="3">The sequence shown here is derived from an EMBL/GenBank/DDBJ whole genome shotgun (WGS) entry which is preliminary data.</text>
</comment>
<comment type="similarity">
    <text evidence="1">Belongs to the helicase family.</text>
</comment>
<feature type="non-terminal residue" evidence="3">
    <location>
        <position position="1"/>
    </location>
</feature>
<proteinExistence type="inferred from homology"/>
<dbReference type="Proteomes" id="UP001341840">
    <property type="component" value="Unassembled WGS sequence"/>
</dbReference>
<keyword evidence="1" id="KW-0547">Nucleotide-binding</keyword>
<dbReference type="PANTHER" id="PTHR47642">
    <property type="entry name" value="ATP-DEPENDENT DNA HELICASE"/>
    <property type="match status" value="1"/>
</dbReference>
<dbReference type="EMBL" id="JASCZI010181496">
    <property type="protein sequence ID" value="MED6184030.1"/>
    <property type="molecule type" value="Genomic_DNA"/>
</dbReference>
<dbReference type="Pfam" id="PF05970">
    <property type="entry name" value="PIF1"/>
    <property type="match status" value="1"/>
</dbReference>
<dbReference type="EC" id="5.6.2.3" evidence="1"/>
<dbReference type="InterPro" id="IPR051055">
    <property type="entry name" value="PIF1_helicase"/>
</dbReference>
<evidence type="ECO:0000259" key="2">
    <source>
        <dbReference type="Pfam" id="PF05970"/>
    </source>
</evidence>